<dbReference type="EMBL" id="AP023420">
    <property type="protein sequence ID" value="BCK83292.1"/>
    <property type="molecule type" value="Genomic_DNA"/>
</dbReference>
<name>A0A810QAQ4_9FIRM</name>
<protein>
    <submittedName>
        <fullName evidence="1">Uncharacterized protein</fullName>
    </submittedName>
</protein>
<organism evidence="1 2">
    <name type="scientific">Pusillibacter faecalis</name>
    <dbReference type="NCBI Taxonomy" id="2714358"/>
    <lineage>
        <taxon>Bacteria</taxon>
        <taxon>Bacillati</taxon>
        <taxon>Bacillota</taxon>
        <taxon>Clostridia</taxon>
        <taxon>Eubacteriales</taxon>
        <taxon>Oscillospiraceae</taxon>
        <taxon>Pusillibacter</taxon>
    </lineage>
</organism>
<keyword evidence="2" id="KW-1185">Reference proteome</keyword>
<dbReference type="Proteomes" id="UP000679848">
    <property type="component" value="Chromosome"/>
</dbReference>
<sequence>MKCLLKYQWIKLPRNQLPPGKGIMGIWARLASRAAFRSGKATYCGYINEVTVGTWAGGIVGLKSIMGMKRRQQALEMMDRLADLSYIGYTLDPKSKKLTYKITDWVVRCSGEPCTGHEAVYVTEGYGFLCLPRNVTQRLVEQGYSFDESDAWLDLWCHTVWQEPSNVFSHMAPSVQFGQYGAVLTLEFLGRRWRWEKTKVWRFFRKHADAFPLYKLPGSFGCLVFNAAYPTGERIPQPAMDQIERILSEIRILGRNARNKTSSDHAQLCKLVAWYSRTILQQEQTKTGQASAVEGRVAHSDCNNTRAYFSPCKILEYVWEDCQGVTSCMARFEFFHSVLPRAGPVDQDNGGIEHDRFEGIPLW</sequence>
<evidence type="ECO:0000313" key="2">
    <source>
        <dbReference type="Proteomes" id="UP000679848"/>
    </source>
</evidence>
<accession>A0A810QAQ4</accession>
<gene>
    <name evidence="1" type="ORF">MM59RIKEN_06110</name>
</gene>
<proteinExistence type="predicted"/>
<dbReference type="RefSeq" id="WP_228300445.1">
    <property type="nucleotide sequence ID" value="NZ_AP023420.1"/>
</dbReference>
<dbReference type="AlphaFoldDB" id="A0A810QAQ4"/>
<reference evidence="1" key="1">
    <citation type="submission" date="2020-09" db="EMBL/GenBank/DDBJ databases">
        <title>New species isolated from human feces.</title>
        <authorList>
            <person name="Kitahara M."/>
            <person name="Shigeno Y."/>
            <person name="Shime M."/>
            <person name="Matsumoto Y."/>
            <person name="Nakamura S."/>
            <person name="Motooka D."/>
            <person name="Fukuoka S."/>
            <person name="Nishikawa H."/>
            <person name="Benno Y."/>
        </authorList>
    </citation>
    <scope>NUCLEOTIDE SEQUENCE</scope>
    <source>
        <strain evidence="1">MM59</strain>
    </source>
</reference>
<dbReference type="KEGG" id="pfaa:MM59RIKEN_06110"/>
<evidence type="ECO:0000313" key="1">
    <source>
        <dbReference type="EMBL" id="BCK83292.1"/>
    </source>
</evidence>